<gene>
    <name evidence="1" type="ORF">O3M35_006268</name>
</gene>
<evidence type="ECO:0000313" key="2">
    <source>
        <dbReference type="Proteomes" id="UP001461498"/>
    </source>
</evidence>
<protein>
    <submittedName>
        <fullName evidence="1">Uncharacterized protein</fullName>
    </submittedName>
</protein>
<reference evidence="1 2" key="1">
    <citation type="submission" date="2022-12" db="EMBL/GenBank/DDBJ databases">
        <title>Chromosome-level genome assembly of true bugs.</title>
        <authorList>
            <person name="Ma L."/>
            <person name="Li H."/>
        </authorList>
    </citation>
    <scope>NUCLEOTIDE SEQUENCE [LARGE SCALE GENOMIC DNA]</scope>
    <source>
        <strain evidence="1">Lab_2022b</strain>
    </source>
</reference>
<dbReference type="EMBL" id="JAPXFL010000003">
    <property type="protein sequence ID" value="KAK9508800.1"/>
    <property type="molecule type" value="Genomic_DNA"/>
</dbReference>
<comment type="caution">
    <text evidence="1">The sequence shown here is derived from an EMBL/GenBank/DDBJ whole genome shotgun (WGS) entry which is preliminary data.</text>
</comment>
<dbReference type="AlphaFoldDB" id="A0AAW1DKA4"/>
<organism evidence="1 2">
    <name type="scientific">Rhynocoris fuscipes</name>
    <dbReference type="NCBI Taxonomy" id="488301"/>
    <lineage>
        <taxon>Eukaryota</taxon>
        <taxon>Metazoa</taxon>
        <taxon>Ecdysozoa</taxon>
        <taxon>Arthropoda</taxon>
        <taxon>Hexapoda</taxon>
        <taxon>Insecta</taxon>
        <taxon>Pterygota</taxon>
        <taxon>Neoptera</taxon>
        <taxon>Paraneoptera</taxon>
        <taxon>Hemiptera</taxon>
        <taxon>Heteroptera</taxon>
        <taxon>Panheteroptera</taxon>
        <taxon>Cimicomorpha</taxon>
        <taxon>Reduviidae</taxon>
        <taxon>Harpactorinae</taxon>
        <taxon>Harpactorini</taxon>
        <taxon>Rhynocoris</taxon>
    </lineage>
</organism>
<evidence type="ECO:0000313" key="1">
    <source>
        <dbReference type="EMBL" id="KAK9508800.1"/>
    </source>
</evidence>
<name>A0AAW1DKA4_9HEMI</name>
<dbReference type="Proteomes" id="UP001461498">
    <property type="component" value="Unassembled WGS sequence"/>
</dbReference>
<proteinExistence type="predicted"/>
<accession>A0AAW1DKA4</accession>
<keyword evidence="2" id="KW-1185">Reference proteome</keyword>
<sequence>MKVLHTIYFLINSNLLENWNKTSSSAIVDHSNFSYNKESQLHNWQTRIIRSLNKNSNNSSTMFKPTLHSFLPPSTKKISKRISNDNITLIILIPKSIFDQMKNIFSELSNDHTQRLVTFVNKTESLKKFNRSIFVMLDKTSDKSKLKQLLSSVSVTVKGSDVKARKNYFVRFMSSLARCTTKEPIRLSTTKRSLLNKMLTTPCIEHSAITTTACVDLNAKTTTSCIDLGVKTTIPSFETPSSAVKNISRSTRKPVSSVIPKQYDTNQIVFTTPRMEGPTSPWGDLGIKTTKPSVDLSNFTTITKKMKTTITAMKNLYQTTSKKSTSKKKIIPVMFKLNRNREISVIRTS</sequence>